<sequence length="320" mass="35994">MSLALATSSAAVAPQHRVCHYDKLPQELLDMVSGFAYGYQIERLIITKGQYTESREDLLEVGKLASIPPFEHHVDRFVVSKRFLLSAVEAFIKAQRLDHTAREYYFSSDRVSGKKPFQLFAKDLEVASLEDIYTLRNFSSLRNIELVLDEYKFRFGSPPSTNCPWVHAFQPDGFAQLKIVKHVGALRGVQTFTITAGRCHQADTEAKKQMWQRNIDAPQTYLTSIVTARKFSTNAANPTITAANSHCIEQPQPLCPGSRVSGTESAFIKPTIRLAGPIPVMASQVMGLKSNELRQWIERALQESPELARRLEIVDLKARN</sequence>
<evidence type="ECO:0000313" key="1">
    <source>
        <dbReference type="EMBL" id="PPJ54895.1"/>
    </source>
</evidence>
<reference evidence="2" key="1">
    <citation type="journal article" date="2017" name="bioRxiv">
        <title>Conservation of a gene cluster reveals novel cercosporin biosynthetic mechanisms and extends production to the genus Colletotrichum.</title>
        <authorList>
            <person name="de Jonge R."/>
            <person name="Ebert M.K."/>
            <person name="Huitt-Roehl C.R."/>
            <person name="Pal P."/>
            <person name="Suttle J.C."/>
            <person name="Spanner R.E."/>
            <person name="Neubauer J.D."/>
            <person name="Jurick W.M.II."/>
            <person name="Stott K.A."/>
            <person name="Secor G.A."/>
            <person name="Thomma B.P.H.J."/>
            <person name="Van de Peer Y."/>
            <person name="Townsend C.A."/>
            <person name="Bolton M.D."/>
        </authorList>
    </citation>
    <scope>NUCLEOTIDE SEQUENCE [LARGE SCALE GENOMIC DNA]</scope>
    <source>
        <strain evidence="2">CBS538.71</strain>
    </source>
</reference>
<evidence type="ECO:0000313" key="2">
    <source>
        <dbReference type="Proteomes" id="UP000237631"/>
    </source>
</evidence>
<name>A0A2S6C588_9PEZI</name>
<dbReference type="OrthoDB" id="3639531at2759"/>
<accession>A0A2S6C588</accession>
<protein>
    <submittedName>
        <fullName evidence="1">Uncharacterized protein</fullName>
    </submittedName>
</protein>
<dbReference type="EMBL" id="PNEN01000553">
    <property type="protein sequence ID" value="PPJ54895.1"/>
    <property type="molecule type" value="Genomic_DNA"/>
</dbReference>
<dbReference type="AlphaFoldDB" id="A0A2S6C588"/>
<gene>
    <name evidence="1" type="ORF">CBER1_06039</name>
</gene>
<comment type="caution">
    <text evidence="1">The sequence shown here is derived from an EMBL/GenBank/DDBJ whole genome shotgun (WGS) entry which is preliminary data.</text>
</comment>
<organism evidence="1 2">
    <name type="scientific">Cercospora berteroae</name>
    <dbReference type="NCBI Taxonomy" id="357750"/>
    <lineage>
        <taxon>Eukaryota</taxon>
        <taxon>Fungi</taxon>
        <taxon>Dikarya</taxon>
        <taxon>Ascomycota</taxon>
        <taxon>Pezizomycotina</taxon>
        <taxon>Dothideomycetes</taxon>
        <taxon>Dothideomycetidae</taxon>
        <taxon>Mycosphaerellales</taxon>
        <taxon>Mycosphaerellaceae</taxon>
        <taxon>Cercospora</taxon>
    </lineage>
</organism>
<proteinExistence type="predicted"/>
<keyword evidence="2" id="KW-1185">Reference proteome</keyword>
<dbReference type="Proteomes" id="UP000237631">
    <property type="component" value="Unassembled WGS sequence"/>
</dbReference>